<dbReference type="InterPro" id="IPR008271">
    <property type="entry name" value="Ser/Thr_kinase_AS"/>
</dbReference>
<sequence>MENVRIKIQSNNLIKRSTTKLVKEFLELQEKFLSVQKATYERLETVKYMVDLSLDNDRISMLTEYKPLEEVQIAVCGYNSCGKTSFIHEVLGCGDFLPVGTGAVTGRIVKFSYAPPEQACLIKYVSATDRTQISDPIDLSQHFKSSTNNKSDVKALRKIVKEQLARPNDVGKHSDEFAKWARTFIEIRLPSTNLESGVHIYDTPGFLGSDPQVLRDNLLALVVSVRPTLVFLYDNSTGSDDTRKCYEQLKVALRSHIMGVDIFFLNTKVDVAVIQKDARQRDDDDDDDFKTLLNKERLRRYGELMEIDQMKNDVEHRNHSEMSPSFERCESFDIFSCLSPSNEMEKEMKCQAIDRIIRFAADHDLRVTKFITNIILSAIDVFFDFVLLTNRRTPDEWNNLRADALKRGEQFFEQYRCAIDMIAKEANQRLSQCFNEKKLDIEKRAIQDSETRDVRCKDYCNVIDHWQSIVSHMFDINFACRETLSILSRSKKHDTFQHEENFIDAIVESEVMKPIIQDIFSKQSCCIKKGLVADNILYRNKNELLYAAHWQVFLDYRDLNDNYSWIMERILELPLIISVYLVLSLLKISMAAALVAVKIGFSKNNNLDEKQAVLDQRKKKIQHYLVVLGSKMDKMGDHLKKHLLEWIDSNYEKFKEKVDLYHSVILRTMNDREKAYKLAHEFIPAFARIECHLAANLDMATHNGSHPIINRNEVEGEGGYFTVHPASWDNDDQLVAKSLKQHCTDPNFAYLEGHFHRAVTNLNVPHIIHLKYLFIDNDVVNLIMPRYSANLKSFLEKNMKDMNADKAIEISRNVASVIAHMHAYDLVHRDIKAENILIDEQEHVYLADYGTCQHGTENHTIVGTVPFPPDINALMTLQSSSSNRDHLQTYQGSAVDVYLLGGLMFVCAPKENYSPASDANPEQVKRLDRHKVPESYCQLILRCLHKDWKKRPTAKEIVDELDSIAKELCMICQEKPRFRRCLPCQHKTMCEECYAKLLQQNNEVSCIICRQAVTAVQDDNNSNTFFITDERR</sequence>
<proteinExistence type="predicted"/>
<keyword evidence="4" id="KW-0418">Kinase</keyword>
<dbReference type="EMBL" id="CAJNOJ010000212">
    <property type="protein sequence ID" value="CAF1295906.1"/>
    <property type="molecule type" value="Genomic_DNA"/>
</dbReference>
<dbReference type="SMART" id="SM00220">
    <property type="entry name" value="S_TKc"/>
    <property type="match status" value="1"/>
</dbReference>
<dbReference type="SUPFAM" id="SSF52540">
    <property type="entry name" value="P-loop containing nucleoside triphosphate hydrolases"/>
    <property type="match status" value="1"/>
</dbReference>
<dbReference type="Gene3D" id="3.40.50.300">
    <property type="entry name" value="P-loop containing nucleotide triphosphate hydrolases"/>
    <property type="match status" value="1"/>
</dbReference>
<evidence type="ECO:0000256" key="4">
    <source>
        <dbReference type="ARBA" id="ARBA00022777"/>
    </source>
</evidence>
<dbReference type="Pfam" id="PF00350">
    <property type="entry name" value="Dynamin_N"/>
    <property type="match status" value="1"/>
</dbReference>
<evidence type="ECO:0000256" key="7">
    <source>
        <dbReference type="PROSITE-ProRule" id="PRU00175"/>
    </source>
</evidence>
<evidence type="ECO:0000256" key="1">
    <source>
        <dbReference type="ARBA" id="ARBA00022679"/>
    </source>
</evidence>
<dbReference type="SUPFAM" id="SSF56112">
    <property type="entry name" value="Protein kinase-like (PK-like)"/>
    <property type="match status" value="1"/>
</dbReference>
<dbReference type="GO" id="GO:0004674">
    <property type="term" value="F:protein serine/threonine kinase activity"/>
    <property type="evidence" value="ECO:0007669"/>
    <property type="project" value="TreeGrafter"/>
</dbReference>
<dbReference type="Gene3D" id="3.30.40.10">
    <property type="entry name" value="Zinc/RING finger domain, C3HC4 (zinc finger)"/>
    <property type="match status" value="1"/>
</dbReference>
<keyword evidence="6" id="KW-0067">ATP-binding</keyword>
<name>A0A815D308_ADIRI</name>
<comment type="caution">
    <text evidence="10">The sequence shown here is derived from an EMBL/GenBank/DDBJ whole genome shotgun (WGS) entry which is preliminary data.</text>
</comment>
<dbReference type="Pfam" id="PF13920">
    <property type="entry name" value="zf-C3HC4_3"/>
    <property type="match status" value="1"/>
</dbReference>
<dbReference type="PANTHER" id="PTHR44329:SF288">
    <property type="entry name" value="MITOGEN-ACTIVATED PROTEIN KINASE KINASE KINASE 20"/>
    <property type="match status" value="1"/>
</dbReference>
<dbReference type="CDD" id="cd00180">
    <property type="entry name" value="PKc"/>
    <property type="match status" value="1"/>
</dbReference>
<evidence type="ECO:0000259" key="9">
    <source>
        <dbReference type="PROSITE" id="PS50089"/>
    </source>
</evidence>
<gene>
    <name evidence="10" type="ORF">EDS130_LOCUS30339</name>
</gene>
<dbReference type="PROSITE" id="PS00108">
    <property type="entry name" value="PROTEIN_KINASE_ST"/>
    <property type="match status" value="1"/>
</dbReference>
<dbReference type="Gene3D" id="1.10.510.10">
    <property type="entry name" value="Transferase(Phosphotransferase) domain 1"/>
    <property type="match status" value="1"/>
</dbReference>
<evidence type="ECO:0000256" key="5">
    <source>
        <dbReference type="ARBA" id="ARBA00022833"/>
    </source>
</evidence>
<dbReference type="AlphaFoldDB" id="A0A815D308"/>
<dbReference type="InterPro" id="IPR013083">
    <property type="entry name" value="Znf_RING/FYVE/PHD"/>
</dbReference>
<evidence type="ECO:0000256" key="6">
    <source>
        <dbReference type="ARBA" id="ARBA00022840"/>
    </source>
</evidence>
<dbReference type="InterPro" id="IPR051681">
    <property type="entry name" value="Ser/Thr_Kinases-Pseudokinases"/>
</dbReference>
<dbReference type="PROSITE" id="PS50089">
    <property type="entry name" value="ZF_RING_2"/>
    <property type="match status" value="1"/>
</dbReference>
<dbReference type="InterPro" id="IPR001841">
    <property type="entry name" value="Znf_RING"/>
</dbReference>
<evidence type="ECO:0000313" key="10">
    <source>
        <dbReference type="EMBL" id="CAF1295906.1"/>
    </source>
</evidence>
<evidence type="ECO:0000313" key="11">
    <source>
        <dbReference type="Proteomes" id="UP000663852"/>
    </source>
</evidence>
<protein>
    <submittedName>
        <fullName evidence="10">Uncharacterized protein</fullName>
    </submittedName>
</protein>
<dbReference type="InterPro" id="IPR000719">
    <property type="entry name" value="Prot_kinase_dom"/>
</dbReference>
<dbReference type="Pfam" id="PF00069">
    <property type="entry name" value="Pkinase"/>
    <property type="match status" value="1"/>
</dbReference>
<evidence type="ECO:0000256" key="3">
    <source>
        <dbReference type="ARBA" id="ARBA00022771"/>
    </source>
</evidence>
<dbReference type="SUPFAM" id="SSF57850">
    <property type="entry name" value="RING/U-box"/>
    <property type="match status" value="1"/>
</dbReference>
<dbReference type="InterPro" id="IPR027417">
    <property type="entry name" value="P-loop_NTPase"/>
</dbReference>
<reference evidence="10" key="1">
    <citation type="submission" date="2021-02" db="EMBL/GenBank/DDBJ databases">
        <authorList>
            <person name="Nowell W R."/>
        </authorList>
    </citation>
    <scope>NUCLEOTIDE SEQUENCE</scope>
</reference>
<feature type="domain" description="RING-type" evidence="9">
    <location>
        <begin position="969"/>
        <end position="1010"/>
    </location>
</feature>
<dbReference type="InterPro" id="IPR011009">
    <property type="entry name" value="Kinase-like_dom_sf"/>
</dbReference>
<keyword evidence="3 7" id="KW-0479">Metal-binding</keyword>
<accession>A0A815D308</accession>
<keyword evidence="2" id="KW-0547">Nucleotide-binding</keyword>
<dbReference type="InterPro" id="IPR045063">
    <property type="entry name" value="Dynamin_N"/>
</dbReference>
<dbReference type="GO" id="GO:0005524">
    <property type="term" value="F:ATP binding"/>
    <property type="evidence" value="ECO:0007669"/>
    <property type="project" value="UniProtKB-KW"/>
</dbReference>
<organism evidence="10 11">
    <name type="scientific">Adineta ricciae</name>
    <name type="common">Rotifer</name>
    <dbReference type="NCBI Taxonomy" id="249248"/>
    <lineage>
        <taxon>Eukaryota</taxon>
        <taxon>Metazoa</taxon>
        <taxon>Spiralia</taxon>
        <taxon>Gnathifera</taxon>
        <taxon>Rotifera</taxon>
        <taxon>Eurotatoria</taxon>
        <taxon>Bdelloidea</taxon>
        <taxon>Adinetida</taxon>
        <taxon>Adinetidae</taxon>
        <taxon>Adineta</taxon>
    </lineage>
</organism>
<keyword evidence="1" id="KW-0808">Transferase</keyword>
<dbReference type="GO" id="GO:0008270">
    <property type="term" value="F:zinc ion binding"/>
    <property type="evidence" value="ECO:0007669"/>
    <property type="project" value="UniProtKB-KW"/>
</dbReference>
<evidence type="ECO:0000256" key="2">
    <source>
        <dbReference type="ARBA" id="ARBA00022741"/>
    </source>
</evidence>
<dbReference type="PANTHER" id="PTHR44329">
    <property type="entry name" value="SERINE/THREONINE-PROTEIN KINASE TNNI3K-RELATED"/>
    <property type="match status" value="1"/>
</dbReference>
<dbReference type="OrthoDB" id="10059228at2759"/>
<dbReference type="Proteomes" id="UP000663852">
    <property type="component" value="Unassembled WGS sequence"/>
</dbReference>
<evidence type="ECO:0000259" key="8">
    <source>
        <dbReference type="PROSITE" id="PS50011"/>
    </source>
</evidence>
<dbReference type="PROSITE" id="PS50011">
    <property type="entry name" value="PROTEIN_KINASE_DOM"/>
    <property type="match status" value="1"/>
</dbReference>
<keyword evidence="3 7" id="KW-0863">Zinc-finger</keyword>
<keyword evidence="5" id="KW-0862">Zinc</keyword>
<feature type="domain" description="Protein kinase" evidence="8">
    <location>
        <begin position="709"/>
        <end position="964"/>
    </location>
</feature>